<keyword evidence="10" id="KW-0732">Signal</keyword>
<dbReference type="SUPFAM" id="SSF74650">
    <property type="entry name" value="Galactose mutarotase-like"/>
    <property type="match status" value="1"/>
</dbReference>
<feature type="signal peptide" evidence="10">
    <location>
        <begin position="1"/>
        <end position="28"/>
    </location>
</feature>
<dbReference type="EMBL" id="HBUF01570031">
    <property type="protein sequence ID" value="CAG6766080.1"/>
    <property type="molecule type" value="Transcribed_RNA"/>
</dbReference>
<dbReference type="SMART" id="SM00872">
    <property type="entry name" value="Alpha-mann_mid"/>
    <property type="match status" value="1"/>
</dbReference>
<evidence type="ECO:0000313" key="12">
    <source>
        <dbReference type="EMBL" id="CAG6766081.1"/>
    </source>
</evidence>
<dbReference type="CDD" id="cd10810">
    <property type="entry name" value="GH38N_AMII_LAM_like"/>
    <property type="match status" value="1"/>
</dbReference>
<dbReference type="AlphaFoldDB" id="A0A8D9AIZ4"/>
<reference evidence="12" key="1">
    <citation type="submission" date="2021-05" db="EMBL/GenBank/DDBJ databases">
        <authorList>
            <person name="Alioto T."/>
            <person name="Alioto T."/>
            <person name="Gomez Garrido J."/>
        </authorList>
    </citation>
    <scope>NUCLEOTIDE SEQUENCE</scope>
</reference>
<evidence type="ECO:0000256" key="9">
    <source>
        <dbReference type="ARBA" id="ARBA00023295"/>
    </source>
</evidence>
<keyword evidence="9 10" id="KW-0326">Glycosidase</keyword>
<dbReference type="Gene3D" id="2.60.40.1180">
    <property type="entry name" value="Golgi alpha-mannosidase II"/>
    <property type="match status" value="1"/>
</dbReference>
<dbReference type="GO" id="GO:0005764">
    <property type="term" value="C:lysosome"/>
    <property type="evidence" value="ECO:0007669"/>
    <property type="project" value="TreeGrafter"/>
</dbReference>
<accession>A0A8D9AIZ4</accession>
<dbReference type="EMBL" id="HBUF01570032">
    <property type="protein sequence ID" value="CAG6766081.1"/>
    <property type="molecule type" value="Transcribed_RNA"/>
</dbReference>
<dbReference type="FunFam" id="1.20.1270.50:FF:000002">
    <property type="entry name" value="Alpha-mannosidase"/>
    <property type="match status" value="1"/>
</dbReference>
<dbReference type="Gene3D" id="2.60.40.1360">
    <property type="match status" value="1"/>
</dbReference>
<keyword evidence="5 10" id="KW-0378">Hydrolase</keyword>
<dbReference type="PANTHER" id="PTHR11607">
    <property type="entry name" value="ALPHA-MANNOSIDASE"/>
    <property type="match status" value="1"/>
</dbReference>
<organism evidence="12">
    <name type="scientific">Cacopsylla melanoneura</name>
    <dbReference type="NCBI Taxonomy" id="428564"/>
    <lineage>
        <taxon>Eukaryota</taxon>
        <taxon>Metazoa</taxon>
        <taxon>Ecdysozoa</taxon>
        <taxon>Arthropoda</taxon>
        <taxon>Hexapoda</taxon>
        <taxon>Insecta</taxon>
        <taxon>Pterygota</taxon>
        <taxon>Neoptera</taxon>
        <taxon>Paraneoptera</taxon>
        <taxon>Hemiptera</taxon>
        <taxon>Sternorrhyncha</taxon>
        <taxon>Psylloidea</taxon>
        <taxon>Psyllidae</taxon>
        <taxon>Psyllinae</taxon>
        <taxon>Cacopsylla</taxon>
    </lineage>
</organism>
<dbReference type="InterPro" id="IPR037094">
    <property type="entry name" value="Glyco_hydro_38_cen_sf"/>
</dbReference>
<keyword evidence="4 10" id="KW-0479">Metal-binding</keyword>
<dbReference type="GO" id="GO:0004559">
    <property type="term" value="F:alpha-mannosidase activity"/>
    <property type="evidence" value="ECO:0007669"/>
    <property type="project" value="UniProtKB-EC"/>
</dbReference>
<comment type="catalytic activity">
    <reaction evidence="1">
        <text>Hydrolysis of terminal, non-reducing alpha-D-mannose residues in alpha-D-mannosides.</text>
        <dbReference type="EC" id="3.2.1.24"/>
    </reaction>
</comment>
<feature type="chain" id="PRO_5033970066" description="Alpha-mannosidase" evidence="10">
    <location>
        <begin position="29"/>
        <end position="994"/>
    </location>
</feature>
<keyword evidence="8" id="KW-0325">Glycoprotein</keyword>
<feature type="domain" description="Glycoside hydrolase family 38 central" evidence="11">
    <location>
        <begin position="367"/>
        <end position="441"/>
    </location>
</feature>
<dbReference type="InterPro" id="IPR011682">
    <property type="entry name" value="Glyco_hydro_38_C"/>
</dbReference>
<comment type="similarity">
    <text evidence="2 10">Belongs to the glycosyl hydrolase 38 family.</text>
</comment>
<proteinExistence type="inferred from homology"/>
<dbReference type="InterPro" id="IPR041147">
    <property type="entry name" value="GH38_C"/>
</dbReference>
<dbReference type="InterPro" id="IPR000602">
    <property type="entry name" value="Glyco_hydro_38_N"/>
</dbReference>
<dbReference type="Pfam" id="PF01074">
    <property type="entry name" value="Glyco_hydro_38N"/>
    <property type="match status" value="1"/>
</dbReference>
<dbReference type="InterPro" id="IPR028995">
    <property type="entry name" value="Glyco_hydro_57/38_cen_sf"/>
</dbReference>
<dbReference type="GO" id="GO:0046872">
    <property type="term" value="F:metal ion binding"/>
    <property type="evidence" value="ECO:0007669"/>
    <property type="project" value="UniProtKB-KW"/>
</dbReference>
<dbReference type="Gene3D" id="2.70.98.30">
    <property type="entry name" value="Golgi alpha-mannosidase II, domain 4"/>
    <property type="match status" value="1"/>
</dbReference>
<evidence type="ECO:0000256" key="6">
    <source>
        <dbReference type="ARBA" id="ARBA00022833"/>
    </source>
</evidence>
<dbReference type="Pfam" id="PF17677">
    <property type="entry name" value="Glyco_hydro38C2"/>
    <property type="match status" value="1"/>
</dbReference>
<evidence type="ECO:0000256" key="1">
    <source>
        <dbReference type="ARBA" id="ARBA00000365"/>
    </source>
</evidence>
<dbReference type="InterPro" id="IPR013780">
    <property type="entry name" value="Glyco_hydro_b"/>
</dbReference>
<evidence type="ECO:0000256" key="8">
    <source>
        <dbReference type="ARBA" id="ARBA00023180"/>
    </source>
</evidence>
<keyword evidence="7" id="KW-1015">Disulfide bond</keyword>
<dbReference type="Gene3D" id="1.20.1270.50">
    <property type="entry name" value="Glycoside hydrolase family 38, central domain"/>
    <property type="match status" value="2"/>
</dbReference>
<dbReference type="Pfam" id="PF07748">
    <property type="entry name" value="Glyco_hydro_38C"/>
    <property type="match status" value="1"/>
</dbReference>
<dbReference type="SUPFAM" id="SSF88713">
    <property type="entry name" value="Glycoside hydrolase/deacetylase"/>
    <property type="match status" value="1"/>
</dbReference>
<dbReference type="FunFam" id="2.70.98.30:FF:000003">
    <property type="entry name" value="Alpha-mannosidase"/>
    <property type="match status" value="1"/>
</dbReference>
<dbReference type="PANTHER" id="PTHR11607:SF3">
    <property type="entry name" value="LYSOSOMAL ALPHA-MANNOSIDASE"/>
    <property type="match status" value="1"/>
</dbReference>
<dbReference type="Pfam" id="PF09261">
    <property type="entry name" value="Alpha-mann_mid"/>
    <property type="match status" value="1"/>
</dbReference>
<evidence type="ECO:0000256" key="4">
    <source>
        <dbReference type="ARBA" id="ARBA00022723"/>
    </source>
</evidence>
<protein>
    <recommendedName>
        <fullName evidence="3 10">Alpha-mannosidase</fullName>
        <ecNumber evidence="10">3.2.1.-</ecNumber>
    </recommendedName>
</protein>
<dbReference type="EC" id="3.2.1.-" evidence="10"/>
<evidence type="ECO:0000259" key="11">
    <source>
        <dbReference type="SMART" id="SM00872"/>
    </source>
</evidence>
<dbReference type="GO" id="GO:0030246">
    <property type="term" value="F:carbohydrate binding"/>
    <property type="evidence" value="ECO:0007669"/>
    <property type="project" value="InterPro"/>
</dbReference>
<evidence type="ECO:0000256" key="3">
    <source>
        <dbReference type="ARBA" id="ARBA00012752"/>
    </source>
</evidence>
<dbReference type="Gene3D" id="3.20.110.10">
    <property type="entry name" value="Glycoside hydrolase 38, N terminal domain"/>
    <property type="match status" value="1"/>
</dbReference>
<dbReference type="FunFam" id="1.20.1270.50:FF:000003">
    <property type="entry name" value="Alpha-mannosidase"/>
    <property type="match status" value="1"/>
</dbReference>
<dbReference type="InterPro" id="IPR011330">
    <property type="entry name" value="Glyco_hydro/deAcase_b/a-brl"/>
</dbReference>
<name>A0A8D9AIZ4_9HEMI</name>
<evidence type="ECO:0000256" key="5">
    <source>
        <dbReference type="ARBA" id="ARBA00022801"/>
    </source>
</evidence>
<evidence type="ECO:0000256" key="7">
    <source>
        <dbReference type="ARBA" id="ARBA00023157"/>
    </source>
</evidence>
<dbReference type="SUPFAM" id="SSF88688">
    <property type="entry name" value="Families 57/38 glycoside transferase middle domain"/>
    <property type="match status" value="1"/>
</dbReference>
<comment type="cofactor">
    <cofactor evidence="10">
        <name>Zn(2+)</name>
        <dbReference type="ChEBI" id="CHEBI:29105"/>
    </cofactor>
    <text evidence="10">Binds 1 zinc ion per subunit.</text>
</comment>
<dbReference type="InterPro" id="IPR011013">
    <property type="entry name" value="Gal_mutarotase_sf_dom"/>
</dbReference>
<evidence type="ECO:0000256" key="2">
    <source>
        <dbReference type="ARBA" id="ARBA00009792"/>
    </source>
</evidence>
<dbReference type="FunFam" id="3.20.110.10:FF:000001">
    <property type="entry name" value="Alpha-mannosidase"/>
    <property type="match status" value="1"/>
</dbReference>
<dbReference type="InterPro" id="IPR015341">
    <property type="entry name" value="Glyco_hydro_38_cen"/>
</dbReference>
<dbReference type="InterPro" id="IPR027291">
    <property type="entry name" value="Glyco_hydro_38_N_sf"/>
</dbReference>
<dbReference type="GO" id="GO:0006013">
    <property type="term" value="P:mannose metabolic process"/>
    <property type="evidence" value="ECO:0007669"/>
    <property type="project" value="InterPro"/>
</dbReference>
<sequence>MGITSRQRFPRLLITLCLVTFGIPLSSQEDKTKCHQACHPTVPGKINAHIIAHTHDDVGWLKTVDQYYYGSKKEHSQLGVQYILDSVTSELAKNKDRRFVYVETSFFWRWWEEQNEHVRVSVKELVDQGRLEFLLGGWCMSDEASPHYSALIDQMTLGLKYLNDTFGECGQPRVAWQIDPFGHSAEVALEFADMGFDGVFFGRIDHEDIALRKKNKTMEMVWRPDDTLGPEGDFFTGVMYNIYDPPAGFCFDTYCDDEPIMDNPKLHGVNVNTRVSEFIEIVKKYAQAYKTNNVIITMGGDFNYVVASSWFKNIDKLIKYVNAKPNSEVNVLYSTPACYLEALNKENITWPSKMDDDFFPYGSDEHSYWTGYYTSRPTFKYFVYQVNVALQMTKQLKTALPNDTLAEEQFLLQRAMGIAQHHDAVSGTERQHVTDDYSLYLYEGVQAAMKVINAAYRHLLGDYLPEQQACLLMNISQCELPSPTTNYVILYNPVAHETSSYVVLPVPFGSYKVFGPAGNEVETELLPIQSSVLTIPGRQSNATHSLIFNATGLPPLGANLYLIEKTTAVPTVTQAKTVAKNEDIVVDNGKIKLIFNGTTGLLEKIVKNGVASKFKQNFYYYEGAKGYNYNPLNRASGAYIFRPSKDEKIAVNETAEIKVYQGKNVTEVHQVFTTWLSQTIRVYNNDEDIEFIWQVGPIPIVEWQGKEIVTVYDTDIANNSTFFTDSNGRRWMKRLRNYRSSWNWTATEPIAANYYPITTGVYIADKKQRLNVIVDRPEGASSMRNGSVEIMIHRRLLYDDNKGVREPLDEIAFSQGLVARGTHIIQFVDVRHAAKKYRLRNVRNVYRPWLTVSKADVPNSAEFKISAKSNTFSLLKKPLPNNVHILTLEQWTNSTVLARFEHIFDKKEDPALSSSVPLFSIRDLFTHLNPLKMDELVLSGNKLRSTVSSKLKWRYEGQNLTALNVTKAEEWAPESLGVKLKPMEIKTYLLHVEN</sequence>
<evidence type="ECO:0000256" key="10">
    <source>
        <dbReference type="RuleBase" id="RU361199"/>
    </source>
</evidence>
<dbReference type="InterPro" id="IPR050843">
    <property type="entry name" value="Glycosyl_Hydrlase_38"/>
</dbReference>
<keyword evidence="6 10" id="KW-0862">Zinc</keyword>